<dbReference type="PROSITE" id="PS50048">
    <property type="entry name" value="ZN2_CY6_FUNGAL_2"/>
    <property type="match status" value="1"/>
</dbReference>
<keyword evidence="5" id="KW-0804">Transcription</keyword>
<evidence type="ECO:0000313" key="9">
    <source>
        <dbReference type="EMBL" id="ANB15123.1"/>
    </source>
</evidence>
<keyword evidence="2" id="KW-0479">Metal-binding</keyword>
<comment type="subcellular location">
    <subcellularLocation>
        <location evidence="1">Nucleus</location>
    </subcellularLocation>
</comment>
<name>A0A167FCM2_9ASCO</name>
<evidence type="ECO:0000313" key="10">
    <source>
        <dbReference type="Proteomes" id="UP000189580"/>
    </source>
</evidence>
<dbReference type="OrthoDB" id="3163292at2759"/>
<dbReference type="KEGG" id="slb:AWJ20_2744"/>
<dbReference type="AlphaFoldDB" id="A0A167FCM2"/>
<keyword evidence="3" id="KW-0805">Transcription regulation</keyword>
<feature type="transmembrane region" description="Helical" evidence="7">
    <location>
        <begin position="443"/>
        <end position="464"/>
    </location>
</feature>
<dbReference type="PANTHER" id="PTHR31845">
    <property type="entry name" value="FINGER DOMAIN PROTEIN, PUTATIVE-RELATED"/>
    <property type="match status" value="1"/>
</dbReference>
<feature type="domain" description="Zn(2)-C6 fungal-type" evidence="8">
    <location>
        <begin position="15"/>
        <end position="48"/>
    </location>
</feature>
<dbReference type="CDD" id="cd00067">
    <property type="entry name" value="GAL4"/>
    <property type="match status" value="1"/>
</dbReference>
<dbReference type="Pfam" id="PF00172">
    <property type="entry name" value="Zn_clus"/>
    <property type="match status" value="1"/>
</dbReference>
<dbReference type="InterPro" id="IPR051089">
    <property type="entry name" value="prtT"/>
</dbReference>
<gene>
    <name evidence="9" type="primary">SEF1</name>
    <name evidence="9" type="ORF">AWJ20_2744</name>
</gene>
<dbReference type="PANTHER" id="PTHR31845:SF21">
    <property type="entry name" value="REGULATORY PROTEIN LEU3"/>
    <property type="match status" value="1"/>
</dbReference>
<keyword evidence="7" id="KW-0472">Membrane</keyword>
<dbReference type="GO" id="GO:0008270">
    <property type="term" value="F:zinc ion binding"/>
    <property type="evidence" value="ECO:0007669"/>
    <property type="project" value="InterPro"/>
</dbReference>
<accession>A0A167FCM2</accession>
<keyword evidence="4" id="KW-0238">DNA-binding</keyword>
<keyword evidence="7" id="KW-0812">Transmembrane</keyword>
<dbReference type="GO" id="GO:0006351">
    <property type="term" value="P:DNA-templated transcription"/>
    <property type="evidence" value="ECO:0007669"/>
    <property type="project" value="InterPro"/>
</dbReference>
<dbReference type="InterPro" id="IPR007219">
    <property type="entry name" value="XnlR_reg_dom"/>
</dbReference>
<dbReference type="InterPro" id="IPR001138">
    <property type="entry name" value="Zn2Cys6_DnaBD"/>
</dbReference>
<evidence type="ECO:0000259" key="8">
    <source>
        <dbReference type="PROSITE" id="PS50048"/>
    </source>
</evidence>
<keyword evidence="6" id="KW-0539">Nucleus</keyword>
<dbReference type="PROSITE" id="PS00463">
    <property type="entry name" value="ZN2_CY6_FUNGAL_1"/>
    <property type="match status" value="1"/>
</dbReference>
<dbReference type="GeneID" id="30034689"/>
<dbReference type="CDD" id="cd12148">
    <property type="entry name" value="fungal_TF_MHR"/>
    <property type="match status" value="1"/>
</dbReference>
<reference evidence="9 10" key="1">
    <citation type="submission" date="2016-02" db="EMBL/GenBank/DDBJ databases">
        <title>Complete genome sequence and transcriptome regulation of the pentose utilising yeast Sugiyamaella lignohabitans.</title>
        <authorList>
            <person name="Bellasio M."/>
            <person name="Peymann A."/>
            <person name="Valli M."/>
            <person name="Sipitzky M."/>
            <person name="Graf A."/>
            <person name="Sauer M."/>
            <person name="Marx H."/>
            <person name="Mattanovich D."/>
        </authorList>
    </citation>
    <scope>NUCLEOTIDE SEQUENCE [LARGE SCALE GENOMIC DNA]</scope>
    <source>
        <strain evidence="9 10">CBS 10342</strain>
    </source>
</reference>
<dbReference type="GO" id="GO:0005634">
    <property type="term" value="C:nucleus"/>
    <property type="evidence" value="ECO:0007669"/>
    <property type="project" value="UniProtKB-SubCell"/>
</dbReference>
<evidence type="ECO:0000256" key="1">
    <source>
        <dbReference type="ARBA" id="ARBA00004123"/>
    </source>
</evidence>
<dbReference type="EMBL" id="CP014503">
    <property type="protein sequence ID" value="ANB15123.1"/>
    <property type="molecule type" value="Genomic_DNA"/>
</dbReference>
<keyword evidence="10" id="KW-1185">Reference proteome</keyword>
<evidence type="ECO:0000256" key="6">
    <source>
        <dbReference type="ARBA" id="ARBA00023242"/>
    </source>
</evidence>
<evidence type="ECO:0000256" key="3">
    <source>
        <dbReference type="ARBA" id="ARBA00023015"/>
    </source>
</evidence>
<dbReference type="InterPro" id="IPR036864">
    <property type="entry name" value="Zn2-C6_fun-type_DNA-bd_sf"/>
</dbReference>
<protein>
    <submittedName>
        <fullName evidence="9">Sef1p</fullName>
    </submittedName>
</protein>
<organism evidence="9 10">
    <name type="scientific">Sugiyamaella lignohabitans</name>
    <dbReference type="NCBI Taxonomy" id="796027"/>
    <lineage>
        <taxon>Eukaryota</taxon>
        <taxon>Fungi</taxon>
        <taxon>Dikarya</taxon>
        <taxon>Ascomycota</taxon>
        <taxon>Saccharomycotina</taxon>
        <taxon>Dipodascomycetes</taxon>
        <taxon>Dipodascales</taxon>
        <taxon>Trichomonascaceae</taxon>
        <taxon>Sugiyamaella</taxon>
    </lineage>
</organism>
<evidence type="ECO:0000256" key="7">
    <source>
        <dbReference type="SAM" id="Phobius"/>
    </source>
</evidence>
<evidence type="ECO:0000256" key="2">
    <source>
        <dbReference type="ARBA" id="ARBA00022723"/>
    </source>
</evidence>
<evidence type="ECO:0000256" key="4">
    <source>
        <dbReference type="ARBA" id="ARBA00023125"/>
    </source>
</evidence>
<dbReference type="SUPFAM" id="SSF57701">
    <property type="entry name" value="Zn2/Cys6 DNA-binding domain"/>
    <property type="match status" value="1"/>
</dbReference>
<keyword evidence="7" id="KW-1133">Transmembrane helix</keyword>
<proteinExistence type="predicted"/>
<dbReference type="GO" id="GO:0000976">
    <property type="term" value="F:transcription cis-regulatory region binding"/>
    <property type="evidence" value="ECO:0007669"/>
    <property type="project" value="TreeGrafter"/>
</dbReference>
<dbReference type="Proteomes" id="UP000189580">
    <property type="component" value="Chromosome b"/>
</dbReference>
<evidence type="ECO:0000256" key="5">
    <source>
        <dbReference type="ARBA" id="ARBA00023163"/>
    </source>
</evidence>
<sequence length="605" mass="68038">MVSPKRNKFKRSSKACTACRQMKLKCDAVDRFPKPCNRCAKYGSVCQIDLSFERERRRSAKKLGSVADPLAESMETAESSSSVDILKADINASETMASAVWATDFRELTLGPAVVIEDQVLENNIIIPGETIRLIFNNFYKWYYPNIPILTRDLLNPLYLLGSKDSDFKVLFWAICAVSSPSCCDDATADSIGKHAKNQIINSRDALFTSTPLCSLARVLALLILCAFPLYHTSLQEDPSSAYCSRAIDIAMRIGLHRSSFTQEYNLRTDALKEQVTLARFCWAGCFVTNQGLATFSGLPSLISLNHGMFPKMFTSVEGNSYLTEYIKQAKILLALKQAVEILGNNPDTEFGMTDPGSRKLLHRSVEQSFSQLIADMAPLSEMTELYCLCAKLQFHSFLLVPDTELEDQQAMVIPIYLVCIKILDIVQALSKDQTNFKTWPGFVIRLQVFSAVILFGLIISPFGSLINVDEARNKIAEVYSLLSKAATRENDSATRGMRLLDGLQYMHNNKLIPPMIFTVRSRLGASAFWSLLLIFKRFQLDLHSRNRYAGDDRTKNLVNRPLSEYANEQLEPVLMADENIDPDIKSFLEGMNDWELWQPFAEAV</sequence>
<dbReference type="RefSeq" id="XP_018737600.1">
    <property type="nucleotide sequence ID" value="XM_018879710.1"/>
</dbReference>
<dbReference type="GO" id="GO:0000981">
    <property type="term" value="F:DNA-binding transcription factor activity, RNA polymerase II-specific"/>
    <property type="evidence" value="ECO:0007669"/>
    <property type="project" value="InterPro"/>
</dbReference>
<dbReference type="SMART" id="SM00066">
    <property type="entry name" value="GAL4"/>
    <property type="match status" value="1"/>
</dbReference>
<dbReference type="Pfam" id="PF04082">
    <property type="entry name" value="Fungal_trans"/>
    <property type="match status" value="1"/>
</dbReference>
<dbReference type="Gene3D" id="4.10.240.10">
    <property type="entry name" value="Zn(2)-C6 fungal-type DNA-binding domain"/>
    <property type="match status" value="1"/>
</dbReference>